<name>A0ABN7WBT9_GIGMA</name>
<accession>A0ABN7WBT9</accession>
<sequence>ECCKFYKHFKEKHTSIQTKPTEKQQILQNIPELVAAISNINPLIKITESLSSINKLIF</sequence>
<comment type="caution">
    <text evidence="1">The sequence shown here is derived from an EMBL/GenBank/DDBJ whole genome shotgun (WGS) entry which is preliminary data.</text>
</comment>
<evidence type="ECO:0000313" key="1">
    <source>
        <dbReference type="EMBL" id="CAG8826382.1"/>
    </source>
</evidence>
<gene>
    <name evidence="1" type="ORF">GMARGA_LOCUS29107</name>
</gene>
<dbReference type="EMBL" id="CAJVQB010038549">
    <property type="protein sequence ID" value="CAG8826382.1"/>
    <property type="molecule type" value="Genomic_DNA"/>
</dbReference>
<reference evidence="1 2" key="1">
    <citation type="submission" date="2021-06" db="EMBL/GenBank/DDBJ databases">
        <authorList>
            <person name="Kallberg Y."/>
            <person name="Tangrot J."/>
            <person name="Rosling A."/>
        </authorList>
    </citation>
    <scope>NUCLEOTIDE SEQUENCE [LARGE SCALE GENOMIC DNA]</scope>
    <source>
        <strain evidence="1 2">120-4 pot B 10/14</strain>
    </source>
</reference>
<protein>
    <submittedName>
        <fullName evidence="1">39635_t:CDS:1</fullName>
    </submittedName>
</protein>
<keyword evidence="2" id="KW-1185">Reference proteome</keyword>
<feature type="non-terminal residue" evidence="1">
    <location>
        <position position="1"/>
    </location>
</feature>
<organism evidence="1 2">
    <name type="scientific">Gigaspora margarita</name>
    <dbReference type="NCBI Taxonomy" id="4874"/>
    <lineage>
        <taxon>Eukaryota</taxon>
        <taxon>Fungi</taxon>
        <taxon>Fungi incertae sedis</taxon>
        <taxon>Mucoromycota</taxon>
        <taxon>Glomeromycotina</taxon>
        <taxon>Glomeromycetes</taxon>
        <taxon>Diversisporales</taxon>
        <taxon>Gigasporaceae</taxon>
        <taxon>Gigaspora</taxon>
    </lineage>
</organism>
<evidence type="ECO:0000313" key="2">
    <source>
        <dbReference type="Proteomes" id="UP000789901"/>
    </source>
</evidence>
<dbReference type="Proteomes" id="UP000789901">
    <property type="component" value="Unassembled WGS sequence"/>
</dbReference>
<proteinExistence type="predicted"/>